<keyword evidence="11 15" id="KW-1133">Transmembrane helix</keyword>
<proteinExistence type="predicted"/>
<keyword evidence="8 15" id="KW-0812">Transmembrane</keyword>
<dbReference type="Gene3D" id="1.10.287.130">
    <property type="match status" value="1"/>
</dbReference>
<dbReference type="Pfam" id="PF00512">
    <property type="entry name" value="HisKA"/>
    <property type="match status" value="1"/>
</dbReference>
<dbReference type="SMART" id="SM00387">
    <property type="entry name" value="HATPase_c"/>
    <property type="match status" value="1"/>
</dbReference>
<feature type="domain" description="Histidine kinase" evidence="16">
    <location>
        <begin position="332"/>
        <end position="552"/>
    </location>
</feature>
<evidence type="ECO:0000256" key="11">
    <source>
        <dbReference type="ARBA" id="ARBA00022989"/>
    </source>
</evidence>
<dbReference type="InterPro" id="IPR004358">
    <property type="entry name" value="Sig_transdc_His_kin-like_C"/>
</dbReference>
<dbReference type="PROSITE" id="PS50109">
    <property type="entry name" value="HIS_KIN"/>
    <property type="match status" value="1"/>
</dbReference>
<name>A0A1M6PMD1_9FLAO</name>
<dbReference type="Pfam" id="PF00072">
    <property type="entry name" value="Response_reg"/>
    <property type="match status" value="1"/>
</dbReference>
<evidence type="ECO:0000256" key="8">
    <source>
        <dbReference type="ARBA" id="ARBA00022692"/>
    </source>
</evidence>
<dbReference type="InterPro" id="IPR005467">
    <property type="entry name" value="His_kinase_dom"/>
</dbReference>
<evidence type="ECO:0000313" key="21">
    <source>
        <dbReference type="Proteomes" id="UP000184031"/>
    </source>
</evidence>
<dbReference type="Proteomes" id="UP000184031">
    <property type="component" value="Unassembled WGS sequence"/>
</dbReference>
<evidence type="ECO:0000256" key="15">
    <source>
        <dbReference type="SAM" id="Phobius"/>
    </source>
</evidence>
<evidence type="ECO:0000256" key="14">
    <source>
        <dbReference type="PROSITE-ProRule" id="PRU00169"/>
    </source>
</evidence>
<dbReference type="InterPro" id="IPR036641">
    <property type="entry name" value="HPT_dom_sf"/>
</dbReference>
<keyword evidence="12 15" id="KW-0472">Membrane</keyword>
<evidence type="ECO:0000256" key="4">
    <source>
        <dbReference type="ARBA" id="ARBA00022475"/>
    </source>
</evidence>
<dbReference type="InterPro" id="IPR011006">
    <property type="entry name" value="CheY-like_superfamily"/>
</dbReference>
<comment type="catalytic activity">
    <reaction evidence="1">
        <text>ATP + protein L-histidine = ADP + protein N-phospho-L-histidine.</text>
        <dbReference type="EC" id="2.7.13.3"/>
    </reaction>
</comment>
<dbReference type="AlphaFoldDB" id="A0A1M6PMD1"/>
<evidence type="ECO:0000256" key="1">
    <source>
        <dbReference type="ARBA" id="ARBA00000085"/>
    </source>
</evidence>
<evidence type="ECO:0000256" key="12">
    <source>
        <dbReference type="ARBA" id="ARBA00023136"/>
    </source>
</evidence>
<evidence type="ECO:0000259" key="16">
    <source>
        <dbReference type="PROSITE" id="PS50109"/>
    </source>
</evidence>
<dbReference type="GO" id="GO:0000155">
    <property type="term" value="F:phosphorelay sensor kinase activity"/>
    <property type="evidence" value="ECO:0007669"/>
    <property type="project" value="InterPro"/>
</dbReference>
<feature type="domain" description="HPt" evidence="18">
    <location>
        <begin position="716"/>
        <end position="809"/>
    </location>
</feature>
<dbReference type="Pfam" id="PF02518">
    <property type="entry name" value="HATPase_c"/>
    <property type="match status" value="1"/>
</dbReference>
<dbReference type="InterPro" id="IPR036890">
    <property type="entry name" value="HATPase_C_sf"/>
</dbReference>
<dbReference type="OrthoDB" id="1046984at2"/>
<dbReference type="Gene3D" id="3.30.565.10">
    <property type="entry name" value="Histidine kinase-like ATPase, C-terminal domain"/>
    <property type="match status" value="1"/>
</dbReference>
<dbReference type="EMBL" id="FRAT01000001">
    <property type="protein sequence ID" value="SHK09095.1"/>
    <property type="molecule type" value="Genomic_DNA"/>
</dbReference>
<evidence type="ECO:0000313" key="19">
    <source>
        <dbReference type="EMBL" id="SFB67203.1"/>
    </source>
</evidence>
<dbReference type="InterPro" id="IPR036097">
    <property type="entry name" value="HisK_dim/P_sf"/>
</dbReference>
<feature type="modified residue" description="Phosphohistidine" evidence="13">
    <location>
        <position position="755"/>
    </location>
</feature>
<dbReference type="SUPFAM" id="SSF47384">
    <property type="entry name" value="Homodimeric domain of signal transducing histidine kinase"/>
    <property type="match status" value="1"/>
</dbReference>
<dbReference type="SMART" id="SM00388">
    <property type="entry name" value="HisKA"/>
    <property type="match status" value="1"/>
</dbReference>
<dbReference type="InterPro" id="IPR008207">
    <property type="entry name" value="Sig_transdc_His_kin_Hpt_dom"/>
</dbReference>
<dbReference type="EC" id="2.7.13.3" evidence="3"/>
<dbReference type="SMART" id="SM00448">
    <property type="entry name" value="REC"/>
    <property type="match status" value="1"/>
</dbReference>
<feature type="transmembrane region" description="Helical" evidence="15">
    <location>
        <begin position="279"/>
        <end position="299"/>
    </location>
</feature>
<keyword evidence="10" id="KW-0067">ATP-binding</keyword>
<evidence type="ECO:0000259" key="18">
    <source>
        <dbReference type="PROSITE" id="PS50894"/>
    </source>
</evidence>
<dbReference type="PANTHER" id="PTHR43047:SF64">
    <property type="entry name" value="HISTIDINE KINASE CONTAINING CHEY-HOMOLOGOUS RECEIVER DOMAIN AND PAS DOMAIN-RELATED"/>
    <property type="match status" value="1"/>
</dbReference>
<feature type="domain" description="Response regulatory" evidence="17">
    <location>
        <begin position="572"/>
        <end position="684"/>
    </location>
</feature>
<evidence type="ECO:0000256" key="13">
    <source>
        <dbReference type="PROSITE-ProRule" id="PRU00110"/>
    </source>
</evidence>
<dbReference type="STRING" id="1055723.SAMN05216293_0239"/>
<keyword evidence="5" id="KW-0997">Cell inner membrane</keyword>
<feature type="modified residue" description="4-aspartylphosphate" evidence="14">
    <location>
        <position position="620"/>
    </location>
</feature>
<reference evidence="20 21" key="1">
    <citation type="submission" date="2016-11" db="EMBL/GenBank/DDBJ databases">
        <authorList>
            <person name="Varghese N."/>
            <person name="Submissions S."/>
        </authorList>
    </citation>
    <scope>NUCLEOTIDE SEQUENCE [LARGE SCALE GENOMIC DNA]</scope>
    <source>
        <strain evidence="20 21">CGMCC 1.12174</strain>
        <strain evidence="19 22">DSM 26351</strain>
    </source>
</reference>
<evidence type="ECO:0000256" key="7">
    <source>
        <dbReference type="ARBA" id="ARBA00022679"/>
    </source>
</evidence>
<accession>A0A1M6PMD1</accession>
<dbReference type="CDD" id="cd00082">
    <property type="entry name" value="HisKA"/>
    <property type="match status" value="1"/>
</dbReference>
<dbReference type="Gene3D" id="3.40.50.2300">
    <property type="match status" value="1"/>
</dbReference>
<keyword evidence="6 14" id="KW-0597">Phosphoprotein</keyword>
<dbReference type="Proteomes" id="UP000198940">
    <property type="component" value="Unassembled WGS sequence"/>
</dbReference>
<dbReference type="GO" id="GO:0005886">
    <property type="term" value="C:plasma membrane"/>
    <property type="evidence" value="ECO:0007669"/>
    <property type="project" value="UniProtKB-SubCell"/>
</dbReference>
<dbReference type="InterPro" id="IPR003594">
    <property type="entry name" value="HATPase_dom"/>
</dbReference>
<gene>
    <name evidence="19" type="ORF">SAMN04487891_101236</name>
    <name evidence="20" type="ORF">SAMN05216293_0239</name>
</gene>
<keyword evidence="4" id="KW-1003">Cell membrane</keyword>
<protein>
    <recommendedName>
        <fullName evidence="3">histidine kinase</fullName>
        <ecNumber evidence="3">2.7.13.3</ecNumber>
    </recommendedName>
</protein>
<comment type="caution">
    <text evidence="20">The sequence shown here is derived from an EMBL/GenBank/DDBJ whole genome shotgun (WGS) entry which is preliminary data.</text>
</comment>
<keyword evidence="9 20" id="KW-0418">Kinase</keyword>
<dbReference type="CDD" id="cd16922">
    <property type="entry name" value="HATPase_EvgS-ArcB-TorS-like"/>
    <property type="match status" value="1"/>
</dbReference>
<dbReference type="SUPFAM" id="SSF55874">
    <property type="entry name" value="ATPase domain of HSP90 chaperone/DNA topoisomerase II/histidine kinase"/>
    <property type="match status" value="1"/>
</dbReference>
<dbReference type="SUPFAM" id="SSF52172">
    <property type="entry name" value="CheY-like"/>
    <property type="match status" value="1"/>
</dbReference>
<keyword evidence="7" id="KW-0808">Transferase</keyword>
<organism evidence="20 21">
    <name type="scientific">Flagellimonas taeanensis</name>
    <dbReference type="NCBI Taxonomy" id="1005926"/>
    <lineage>
        <taxon>Bacteria</taxon>
        <taxon>Pseudomonadati</taxon>
        <taxon>Bacteroidota</taxon>
        <taxon>Flavobacteriia</taxon>
        <taxon>Flavobacteriales</taxon>
        <taxon>Flavobacteriaceae</taxon>
        <taxon>Flagellimonas</taxon>
    </lineage>
</organism>
<sequence length="818" mass="92296">MGMHPKSKKRFTFKIISSYVALGVLAVLASFFIYSEFKTYISAKSKEEDNVKLLKTNRLLTDLYEAENLSKLALQTKKPDDLQAYAQKVDSINTIIDSLKPLANNDPNAPISQLDSVQELLKQKVFNSAELRKLRVKNENRTSYDSVLDAFHKMEVGMGRITPETFAPNFKQLPATTQNSIREYVALLNKNIPSSNGDVDANNIDSILQLSKSILNKAKMETAAIERSMIQKELQIYRTDIELSQKIRNIIAGFEKEMAQNAYLDSLNQQQALERTTRLAGGAILLGLLIVVFFTLLISRDFWKVQRYREQLEKEKKYSEFLLKSREQLITTVSHDLRTPLNTISGYSELMEHSGLNGKQLNYLKNVRSASGYVENLVNDLLDYSKLEAGRMNLERMPFILSNLIQETSLHFKDVNSKKEVELQLEIDENLEKPIVSDPFRIRQILTNLVGNAFKFTQKGYVKISALLEEKGDEQWVRIRVKDTGIGIKTEQQELIFQEFAQASDSTEKKYGGYGLGLTISKKLTELLNGTIYLESHENEGSTFTVRIPVAFGEMPIAEDPPQEKTLDGPLTLCAIDDDANMLKLLEDICQVNAIPIKTYTNFEEIEKQGNISCDVVLTDIQMPGIDGFAVLKRLRDMGYENPVIAMTGQKISDKSAYTVAGFTDVLQKPFSNTSFLNILDMMGHSINGRNTATTSVPGSQSADFSVGNIAPFLDSPQAVLEVLEVFLENTEKNMELLFSHIGNTNFSEIRAISHKMLPMFRQLEVHKAIPLLEELEHLSDDAKAKKVFGTLTQLQKVVHHLNVAIKDYLVRLPVDID</sequence>
<evidence type="ECO:0000313" key="22">
    <source>
        <dbReference type="Proteomes" id="UP000198940"/>
    </source>
</evidence>
<evidence type="ECO:0000256" key="3">
    <source>
        <dbReference type="ARBA" id="ARBA00012438"/>
    </source>
</evidence>
<dbReference type="SUPFAM" id="SSF47226">
    <property type="entry name" value="Histidine-containing phosphotransfer domain, HPT domain"/>
    <property type="match status" value="1"/>
</dbReference>
<dbReference type="PRINTS" id="PR00344">
    <property type="entry name" value="BCTRLSENSOR"/>
</dbReference>
<dbReference type="Gene3D" id="1.20.120.160">
    <property type="entry name" value="HPT domain"/>
    <property type="match status" value="1"/>
</dbReference>
<dbReference type="InterPro" id="IPR003661">
    <property type="entry name" value="HisK_dim/P_dom"/>
</dbReference>
<dbReference type="EMBL" id="FOKU01000001">
    <property type="protein sequence ID" value="SFB67203.1"/>
    <property type="molecule type" value="Genomic_DNA"/>
</dbReference>
<evidence type="ECO:0000256" key="10">
    <source>
        <dbReference type="ARBA" id="ARBA00022840"/>
    </source>
</evidence>
<dbReference type="PANTHER" id="PTHR43047">
    <property type="entry name" value="TWO-COMPONENT HISTIDINE PROTEIN KINASE"/>
    <property type="match status" value="1"/>
</dbReference>
<evidence type="ECO:0000256" key="2">
    <source>
        <dbReference type="ARBA" id="ARBA00004429"/>
    </source>
</evidence>
<dbReference type="PROSITE" id="PS50110">
    <property type="entry name" value="RESPONSE_REGULATORY"/>
    <property type="match status" value="1"/>
</dbReference>
<evidence type="ECO:0000313" key="20">
    <source>
        <dbReference type="EMBL" id="SHK09095.1"/>
    </source>
</evidence>
<evidence type="ECO:0000256" key="5">
    <source>
        <dbReference type="ARBA" id="ARBA00022519"/>
    </source>
</evidence>
<evidence type="ECO:0000256" key="9">
    <source>
        <dbReference type="ARBA" id="ARBA00022777"/>
    </source>
</evidence>
<dbReference type="FunFam" id="3.30.565.10:FF:000010">
    <property type="entry name" value="Sensor histidine kinase RcsC"/>
    <property type="match status" value="1"/>
</dbReference>
<dbReference type="InterPro" id="IPR001789">
    <property type="entry name" value="Sig_transdc_resp-reg_receiver"/>
</dbReference>
<dbReference type="PROSITE" id="PS50894">
    <property type="entry name" value="HPT"/>
    <property type="match status" value="1"/>
</dbReference>
<keyword evidence="10" id="KW-0547">Nucleotide-binding</keyword>
<evidence type="ECO:0000256" key="6">
    <source>
        <dbReference type="ARBA" id="ARBA00022553"/>
    </source>
</evidence>
<evidence type="ECO:0000259" key="17">
    <source>
        <dbReference type="PROSITE" id="PS50110"/>
    </source>
</evidence>
<keyword evidence="22" id="KW-1185">Reference proteome</keyword>
<comment type="subcellular location">
    <subcellularLocation>
        <location evidence="2">Cell inner membrane</location>
        <topology evidence="2">Multi-pass membrane protein</topology>
    </subcellularLocation>
</comment>
<feature type="transmembrane region" description="Helical" evidence="15">
    <location>
        <begin position="12"/>
        <end position="34"/>
    </location>
</feature>